<evidence type="ECO:0000313" key="2">
    <source>
        <dbReference type="EMBL" id="EDW29850.1"/>
    </source>
</evidence>
<keyword evidence="3" id="KW-1185">Reference proteome</keyword>
<feature type="compositionally biased region" description="Low complexity" evidence="1">
    <location>
        <begin position="13"/>
        <end position="28"/>
    </location>
</feature>
<dbReference type="EMBL" id="CH479399">
    <property type="protein sequence ID" value="EDW29850.1"/>
    <property type="molecule type" value="Genomic_DNA"/>
</dbReference>
<sequence>MEVGTEADASDTSLASVGASSSSSVPARRLGRPKSTADKKGAKKIGLGIGLTGEQPIPAERSPPPSLPFEEAVATSGTSAATTNRYDELVMALAGERARMPPPPRPAAAAHTGTTVVTTAAKELVERVKKTVVPTLGVRVHEVRELKSGRAIIRTPSVSELRKVVASSKFTEAGLEVKKRPETKPQVVVYDVDTSITPEEFMEELFTKNLEETMTAAEFKKSVHLGSKPWSVTDGATINVTLEVDAKAQEALRECVYIKWFRCRCRSLVRTYACHRCAGFDHKVSQCRLKENVKSRRYPGMDGITGAICKVLWHAIPQHMTAMYSRCLETGHFPTEWKHHRVVPLLLGPDKDRTDPTSYRGICLLPVLGKVLKGIMVKDTTGWLQMAIWLSPRTLCGGCLETRHLRELDGLGVQHTDGDWTFSEMMASQERMRILDRFAGLVLSRRQQLLNVRTGWVDSLSRPIEAKREDRAESLRSVPRVVQFQGCTLRSAP</sequence>
<proteinExistence type="predicted"/>
<gene>
    <name evidence="2" type="primary">Dper\GL10258</name>
    <name evidence="2" type="ORF">Dper_GL10258</name>
</gene>
<feature type="region of interest" description="Disordered" evidence="1">
    <location>
        <begin position="1"/>
        <end position="71"/>
    </location>
</feature>
<evidence type="ECO:0000313" key="3">
    <source>
        <dbReference type="Proteomes" id="UP000008744"/>
    </source>
</evidence>
<accession>B4HCR0</accession>
<organism evidence="3">
    <name type="scientific">Drosophila persimilis</name>
    <name type="common">Fruit fly</name>
    <dbReference type="NCBI Taxonomy" id="7234"/>
    <lineage>
        <taxon>Eukaryota</taxon>
        <taxon>Metazoa</taxon>
        <taxon>Ecdysozoa</taxon>
        <taxon>Arthropoda</taxon>
        <taxon>Hexapoda</taxon>
        <taxon>Insecta</taxon>
        <taxon>Pterygota</taxon>
        <taxon>Neoptera</taxon>
        <taxon>Endopterygota</taxon>
        <taxon>Diptera</taxon>
        <taxon>Brachycera</taxon>
        <taxon>Muscomorpha</taxon>
        <taxon>Ephydroidea</taxon>
        <taxon>Drosophilidae</taxon>
        <taxon>Drosophila</taxon>
        <taxon>Sophophora</taxon>
    </lineage>
</organism>
<dbReference type="PANTHER" id="PTHR19446">
    <property type="entry name" value="REVERSE TRANSCRIPTASES"/>
    <property type="match status" value="1"/>
</dbReference>
<dbReference type="Proteomes" id="UP000008744">
    <property type="component" value="Unassembled WGS sequence"/>
</dbReference>
<dbReference type="HOGENOM" id="CLU_553499_0_0_1"/>
<reference evidence="2 3" key="1">
    <citation type="journal article" date="2007" name="Nature">
        <title>Evolution of genes and genomes on the Drosophila phylogeny.</title>
        <authorList>
            <consortium name="Drosophila 12 Genomes Consortium"/>
            <person name="Clark A.G."/>
            <person name="Eisen M.B."/>
            <person name="Smith D.R."/>
            <person name="Bergman C.M."/>
            <person name="Oliver B."/>
            <person name="Markow T.A."/>
            <person name="Kaufman T.C."/>
            <person name="Kellis M."/>
            <person name="Gelbart W."/>
            <person name="Iyer V.N."/>
            <person name="Pollard D.A."/>
            <person name="Sackton T.B."/>
            <person name="Larracuente A.M."/>
            <person name="Singh N.D."/>
            <person name="Abad J.P."/>
            <person name="Abt D.N."/>
            <person name="Adryan B."/>
            <person name="Aguade M."/>
            <person name="Akashi H."/>
            <person name="Anderson W.W."/>
            <person name="Aquadro C.F."/>
            <person name="Ardell D.H."/>
            <person name="Arguello R."/>
            <person name="Artieri C.G."/>
            <person name="Barbash D.A."/>
            <person name="Barker D."/>
            <person name="Barsanti P."/>
            <person name="Batterham P."/>
            <person name="Batzoglou S."/>
            <person name="Begun D."/>
            <person name="Bhutkar A."/>
            <person name="Blanco E."/>
            <person name="Bosak S.A."/>
            <person name="Bradley R.K."/>
            <person name="Brand A.D."/>
            <person name="Brent M.R."/>
            <person name="Brooks A.N."/>
            <person name="Brown R.H."/>
            <person name="Butlin R.K."/>
            <person name="Caggese C."/>
            <person name="Calvi B.R."/>
            <person name="Bernardo de Carvalho A."/>
            <person name="Caspi A."/>
            <person name="Castrezana S."/>
            <person name="Celniker S.E."/>
            <person name="Chang J.L."/>
            <person name="Chapple C."/>
            <person name="Chatterji S."/>
            <person name="Chinwalla A."/>
            <person name="Civetta A."/>
            <person name="Clifton S.W."/>
            <person name="Comeron J.M."/>
            <person name="Costello J.C."/>
            <person name="Coyne J.A."/>
            <person name="Daub J."/>
            <person name="David R.G."/>
            <person name="Delcher A.L."/>
            <person name="Delehaunty K."/>
            <person name="Do C.B."/>
            <person name="Ebling H."/>
            <person name="Edwards K."/>
            <person name="Eickbush T."/>
            <person name="Evans J.D."/>
            <person name="Filipski A."/>
            <person name="Findeiss S."/>
            <person name="Freyhult E."/>
            <person name="Fulton L."/>
            <person name="Fulton R."/>
            <person name="Garcia A.C."/>
            <person name="Gardiner A."/>
            <person name="Garfield D.A."/>
            <person name="Garvin B.E."/>
            <person name="Gibson G."/>
            <person name="Gilbert D."/>
            <person name="Gnerre S."/>
            <person name="Godfrey J."/>
            <person name="Good R."/>
            <person name="Gotea V."/>
            <person name="Gravely B."/>
            <person name="Greenberg A.J."/>
            <person name="Griffiths-Jones S."/>
            <person name="Gross S."/>
            <person name="Guigo R."/>
            <person name="Gustafson E.A."/>
            <person name="Haerty W."/>
            <person name="Hahn M.W."/>
            <person name="Halligan D.L."/>
            <person name="Halpern A.L."/>
            <person name="Halter G.M."/>
            <person name="Han M.V."/>
            <person name="Heger A."/>
            <person name="Hillier L."/>
            <person name="Hinrichs A.S."/>
            <person name="Holmes I."/>
            <person name="Hoskins R.A."/>
            <person name="Hubisz M.J."/>
            <person name="Hultmark D."/>
            <person name="Huntley M.A."/>
            <person name="Jaffe D.B."/>
            <person name="Jagadeeshan S."/>
            <person name="Jeck W.R."/>
            <person name="Johnson J."/>
            <person name="Jones C.D."/>
            <person name="Jordan W.C."/>
            <person name="Karpen G.H."/>
            <person name="Kataoka E."/>
            <person name="Keightley P.D."/>
            <person name="Kheradpour P."/>
            <person name="Kirkness E.F."/>
            <person name="Koerich L.B."/>
            <person name="Kristiansen K."/>
            <person name="Kudrna D."/>
            <person name="Kulathinal R.J."/>
            <person name="Kumar S."/>
            <person name="Kwok R."/>
            <person name="Lander E."/>
            <person name="Langley C.H."/>
            <person name="Lapoint R."/>
            <person name="Lazzaro B.P."/>
            <person name="Lee S.J."/>
            <person name="Levesque L."/>
            <person name="Li R."/>
            <person name="Lin C.F."/>
            <person name="Lin M.F."/>
            <person name="Lindblad-Toh K."/>
            <person name="Llopart A."/>
            <person name="Long M."/>
            <person name="Low L."/>
            <person name="Lozovsky E."/>
            <person name="Lu J."/>
            <person name="Luo M."/>
            <person name="Machado C.A."/>
            <person name="Makalowski W."/>
            <person name="Marzo M."/>
            <person name="Matsuda M."/>
            <person name="Matzkin L."/>
            <person name="McAllister B."/>
            <person name="McBride C.S."/>
            <person name="McKernan B."/>
            <person name="McKernan K."/>
            <person name="Mendez-Lago M."/>
            <person name="Minx P."/>
            <person name="Mollenhauer M.U."/>
            <person name="Montooth K."/>
            <person name="Mount S.M."/>
            <person name="Mu X."/>
            <person name="Myers E."/>
            <person name="Negre B."/>
            <person name="Newfeld S."/>
            <person name="Nielsen R."/>
            <person name="Noor M.A."/>
            <person name="O'Grady P."/>
            <person name="Pachter L."/>
            <person name="Papaceit M."/>
            <person name="Parisi M.J."/>
            <person name="Parisi M."/>
            <person name="Parts L."/>
            <person name="Pedersen J.S."/>
            <person name="Pesole G."/>
            <person name="Phillippy A.M."/>
            <person name="Ponting C.P."/>
            <person name="Pop M."/>
            <person name="Porcelli D."/>
            <person name="Powell J.R."/>
            <person name="Prohaska S."/>
            <person name="Pruitt K."/>
            <person name="Puig M."/>
            <person name="Quesneville H."/>
            <person name="Ram K.R."/>
            <person name="Rand D."/>
            <person name="Rasmussen M.D."/>
            <person name="Reed L.K."/>
            <person name="Reenan R."/>
            <person name="Reily A."/>
            <person name="Remington K.A."/>
            <person name="Rieger T.T."/>
            <person name="Ritchie M.G."/>
            <person name="Robin C."/>
            <person name="Rogers Y.H."/>
            <person name="Rohde C."/>
            <person name="Rozas J."/>
            <person name="Rubenfield M.J."/>
            <person name="Ruiz A."/>
            <person name="Russo S."/>
            <person name="Salzberg S.L."/>
            <person name="Sanchez-Gracia A."/>
            <person name="Saranga D.J."/>
            <person name="Sato H."/>
            <person name="Schaeffer S.W."/>
            <person name="Schatz M.C."/>
            <person name="Schlenke T."/>
            <person name="Schwartz R."/>
            <person name="Segarra C."/>
            <person name="Singh R.S."/>
            <person name="Sirot L."/>
            <person name="Sirota M."/>
            <person name="Sisneros N.B."/>
            <person name="Smith C.D."/>
            <person name="Smith T.F."/>
            <person name="Spieth J."/>
            <person name="Stage D.E."/>
            <person name="Stark A."/>
            <person name="Stephan W."/>
            <person name="Strausberg R.L."/>
            <person name="Strempel S."/>
            <person name="Sturgill D."/>
            <person name="Sutton G."/>
            <person name="Sutton G.G."/>
            <person name="Tao W."/>
            <person name="Teichmann S."/>
            <person name="Tobari Y.N."/>
            <person name="Tomimura Y."/>
            <person name="Tsolas J.M."/>
            <person name="Valente V.L."/>
            <person name="Venter E."/>
            <person name="Venter J.C."/>
            <person name="Vicario S."/>
            <person name="Vieira F.G."/>
            <person name="Vilella A.J."/>
            <person name="Villasante A."/>
            <person name="Walenz B."/>
            <person name="Wang J."/>
            <person name="Wasserman M."/>
            <person name="Watts T."/>
            <person name="Wilson D."/>
            <person name="Wilson R.K."/>
            <person name="Wing R.A."/>
            <person name="Wolfner M.F."/>
            <person name="Wong A."/>
            <person name="Wong G.K."/>
            <person name="Wu C.I."/>
            <person name="Wu G."/>
            <person name="Yamamoto D."/>
            <person name="Yang H.P."/>
            <person name="Yang S.P."/>
            <person name="Yorke J.A."/>
            <person name="Yoshida K."/>
            <person name="Zdobnov E."/>
            <person name="Zhang P."/>
            <person name="Zhang Y."/>
            <person name="Zimin A.V."/>
            <person name="Baldwin J."/>
            <person name="Abdouelleil A."/>
            <person name="Abdulkadir J."/>
            <person name="Abebe A."/>
            <person name="Abera B."/>
            <person name="Abreu J."/>
            <person name="Acer S.C."/>
            <person name="Aftuck L."/>
            <person name="Alexander A."/>
            <person name="An P."/>
            <person name="Anderson E."/>
            <person name="Anderson S."/>
            <person name="Arachi H."/>
            <person name="Azer M."/>
            <person name="Bachantsang P."/>
            <person name="Barry A."/>
            <person name="Bayul T."/>
            <person name="Berlin A."/>
            <person name="Bessette D."/>
            <person name="Bloom T."/>
            <person name="Blye J."/>
            <person name="Boguslavskiy L."/>
            <person name="Bonnet C."/>
            <person name="Boukhgalter B."/>
            <person name="Bourzgui I."/>
            <person name="Brown A."/>
            <person name="Cahill P."/>
            <person name="Channer S."/>
            <person name="Cheshatsang Y."/>
            <person name="Chuda L."/>
            <person name="Citroen M."/>
            <person name="Collymore A."/>
            <person name="Cooke P."/>
            <person name="Costello M."/>
            <person name="D'Aco K."/>
            <person name="Daza R."/>
            <person name="De Haan G."/>
            <person name="DeGray S."/>
            <person name="DeMaso C."/>
            <person name="Dhargay N."/>
            <person name="Dooley K."/>
            <person name="Dooley E."/>
            <person name="Doricent M."/>
            <person name="Dorje P."/>
            <person name="Dorjee K."/>
            <person name="Dupes A."/>
            <person name="Elong R."/>
            <person name="Falk J."/>
            <person name="Farina A."/>
            <person name="Faro S."/>
            <person name="Ferguson D."/>
            <person name="Fisher S."/>
            <person name="Foley C.D."/>
            <person name="Franke A."/>
            <person name="Friedrich D."/>
            <person name="Gadbois L."/>
            <person name="Gearin G."/>
            <person name="Gearin C.R."/>
            <person name="Giannoukos G."/>
            <person name="Goode T."/>
            <person name="Graham J."/>
            <person name="Grandbois E."/>
            <person name="Grewal S."/>
            <person name="Gyaltsen K."/>
            <person name="Hafez N."/>
            <person name="Hagos B."/>
            <person name="Hall J."/>
            <person name="Henson C."/>
            <person name="Hollinger A."/>
            <person name="Honan T."/>
            <person name="Huard M.D."/>
            <person name="Hughes L."/>
            <person name="Hurhula B."/>
            <person name="Husby M.E."/>
            <person name="Kamat A."/>
            <person name="Kanga B."/>
            <person name="Kashin S."/>
            <person name="Khazanovich D."/>
            <person name="Kisner P."/>
            <person name="Lance K."/>
            <person name="Lara M."/>
            <person name="Lee W."/>
            <person name="Lennon N."/>
            <person name="Letendre F."/>
            <person name="LeVine R."/>
            <person name="Lipovsky A."/>
            <person name="Liu X."/>
            <person name="Liu J."/>
            <person name="Liu S."/>
            <person name="Lokyitsang T."/>
            <person name="Lokyitsang Y."/>
            <person name="Lubonja R."/>
            <person name="Lui A."/>
            <person name="MacDonald P."/>
            <person name="Magnisalis V."/>
            <person name="Maru K."/>
            <person name="Matthews C."/>
            <person name="McCusker W."/>
            <person name="McDonough S."/>
            <person name="Mehta T."/>
            <person name="Meldrim J."/>
            <person name="Meneus L."/>
            <person name="Mihai O."/>
            <person name="Mihalev A."/>
            <person name="Mihova T."/>
            <person name="Mittelman R."/>
            <person name="Mlenga V."/>
            <person name="Montmayeur A."/>
            <person name="Mulrain L."/>
            <person name="Navidi A."/>
            <person name="Naylor J."/>
            <person name="Negash T."/>
            <person name="Nguyen T."/>
            <person name="Nguyen N."/>
            <person name="Nicol R."/>
            <person name="Norbu C."/>
            <person name="Norbu N."/>
            <person name="Novod N."/>
            <person name="O'Neill B."/>
            <person name="Osman S."/>
            <person name="Markiewicz E."/>
            <person name="Oyono O.L."/>
            <person name="Patti C."/>
            <person name="Phunkhang P."/>
            <person name="Pierre F."/>
            <person name="Priest M."/>
            <person name="Raghuraman S."/>
            <person name="Rege F."/>
            <person name="Reyes R."/>
            <person name="Rise C."/>
            <person name="Rogov P."/>
            <person name="Ross K."/>
            <person name="Ryan E."/>
            <person name="Settipalli S."/>
            <person name="Shea T."/>
            <person name="Sherpa N."/>
            <person name="Shi L."/>
            <person name="Shih D."/>
            <person name="Sparrow T."/>
            <person name="Spaulding J."/>
            <person name="Stalker J."/>
            <person name="Stange-Thomann N."/>
            <person name="Stavropoulos S."/>
            <person name="Stone C."/>
            <person name="Strader C."/>
            <person name="Tesfaye S."/>
            <person name="Thomson T."/>
            <person name="Thoulutsang Y."/>
            <person name="Thoulutsang D."/>
            <person name="Topham K."/>
            <person name="Topping I."/>
            <person name="Tsamla T."/>
            <person name="Vassiliev H."/>
            <person name="Vo A."/>
            <person name="Wangchuk T."/>
            <person name="Wangdi T."/>
            <person name="Weiand M."/>
            <person name="Wilkinson J."/>
            <person name="Wilson A."/>
            <person name="Yadav S."/>
            <person name="Young G."/>
            <person name="Yu Q."/>
            <person name="Zembek L."/>
            <person name="Zhong D."/>
            <person name="Zimmer A."/>
            <person name="Zwirko Z."/>
            <person name="Jaffe D.B."/>
            <person name="Alvarez P."/>
            <person name="Brockman W."/>
            <person name="Butler J."/>
            <person name="Chin C."/>
            <person name="Gnerre S."/>
            <person name="Grabherr M."/>
            <person name="Kleber M."/>
            <person name="Mauceli E."/>
            <person name="MacCallum I."/>
        </authorList>
    </citation>
    <scope>NUCLEOTIDE SEQUENCE [LARGE SCALE GENOMIC DNA]</scope>
    <source>
        <strain evidence="3">MSH-3 / Tucson 14011-0111.49</strain>
    </source>
</reference>
<name>B4HCR0_DROPE</name>
<evidence type="ECO:0000256" key="1">
    <source>
        <dbReference type="SAM" id="MobiDB-lite"/>
    </source>
</evidence>
<protein>
    <submittedName>
        <fullName evidence="2">GL10258</fullName>
    </submittedName>
</protein>
<dbReference type="AlphaFoldDB" id="B4HCR0"/>